<comment type="caution">
    <text evidence="8">The sequence shown here is derived from an EMBL/GenBank/DDBJ whole genome shotgun (WGS) entry which is preliminary data.</text>
</comment>
<evidence type="ECO:0000313" key="8">
    <source>
        <dbReference type="EMBL" id="KAG5594633.1"/>
    </source>
</evidence>
<accession>A0A9J5Y2H2</accession>
<keyword evidence="3" id="KW-0540">Nuclease</keyword>
<dbReference type="SUPFAM" id="SSF56672">
    <property type="entry name" value="DNA/RNA polymerases"/>
    <property type="match status" value="1"/>
</dbReference>
<gene>
    <name evidence="8" type="ORF">H5410_035865</name>
</gene>
<keyword evidence="9" id="KW-1185">Reference proteome</keyword>
<sequence>MLTIVKCLLKFQDDLYNQKFIINTDAQSVKFMFNKDFKHDASKLMFARWQAQLSPFDFEILYKKGNYSDIPVSLFLSEKWLITILKVLPLNRDKKELICWKIIDGMILDFFNDPIRVVEEIIMFEDMDDYYDAN</sequence>
<evidence type="ECO:0000256" key="2">
    <source>
        <dbReference type="ARBA" id="ARBA00022695"/>
    </source>
</evidence>
<dbReference type="GO" id="GO:0016787">
    <property type="term" value="F:hydrolase activity"/>
    <property type="evidence" value="ECO:0007669"/>
    <property type="project" value="UniProtKB-KW"/>
</dbReference>
<dbReference type="InterPro" id="IPR043502">
    <property type="entry name" value="DNA/RNA_pol_sf"/>
</dbReference>
<reference evidence="8 9" key="1">
    <citation type="submission" date="2020-09" db="EMBL/GenBank/DDBJ databases">
        <title>De no assembly of potato wild relative species, Solanum commersonii.</title>
        <authorList>
            <person name="Cho K."/>
        </authorList>
    </citation>
    <scope>NUCLEOTIDE SEQUENCE [LARGE SCALE GENOMIC DNA]</scope>
    <source>
        <strain evidence="8">LZ3.2</strain>
        <tissue evidence="8">Leaf</tissue>
    </source>
</reference>
<evidence type="ECO:0000256" key="3">
    <source>
        <dbReference type="ARBA" id="ARBA00022722"/>
    </source>
</evidence>
<dbReference type="InterPro" id="IPR041373">
    <property type="entry name" value="RT_RNaseH"/>
</dbReference>
<keyword evidence="6" id="KW-0695">RNA-directed DNA polymerase</keyword>
<dbReference type="EMBL" id="JACXVP010000007">
    <property type="protein sequence ID" value="KAG5594633.1"/>
    <property type="molecule type" value="Genomic_DNA"/>
</dbReference>
<keyword evidence="5" id="KW-0378">Hydrolase</keyword>
<feature type="domain" description="Reverse transcriptase RNase H-like" evidence="7">
    <location>
        <begin position="1"/>
        <end position="56"/>
    </location>
</feature>
<dbReference type="Pfam" id="PF17917">
    <property type="entry name" value="RT_RNaseH"/>
    <property type="match status" value="1"/>
</dbReference>
<evidence type="ECO:0000256" key="1">
    <source>
        <dbReference type="ARBA" id="ARBA00022679"/>
    </source>
</evidence>
<dbReference type="Proteomes" id="UP000824120">
    <property type="component" value="Chromosome 7"/>
</dbReference>
<evidence type="ECO:0000256" key="6">
    <source>
        <dbReference type="ARBA" id="ARBA00022918"/>
    </source>
</evidence>
<evidence type="ECO:0000313" key="9">
    <source>
        <dbReference type="Proteomes" id="UP000824120"/>
    </source>
</evidence>
<evidence type="ECO:0000256" key="5">
    <source>
        <dbReference type="ARBA" id="ARBA00022801"/>
    </source>
</evidence>
<dbReference type="GO" id="GO:0003964">
    <property type="term" value="F:RNA-directed DNA polymerase activity"/>
    <property type="evidence" value="ECO:0007669"/>
    <property type="project" value="UniProtKB-KW"/>
</dbReference>
<organism evidence="8 9">
    <name type="scientific">Solanum commersonii</name>
    <name type="common">Commerson's wild potato</name>
    <name type="synonym">Commerson's nightshade</name>
    <dbReference type="NCBI Taxonomy" id="4109"/>
    <lineage>
        <taxon>Eukaryota</taxon>
        <taxon>Viridiplantae</taxon>
        <taxon>Streptophyta</taxon>
        <taxon>Embryophyta</taxon>
        <taxon>Tracheophyta</taxon>
        <taxon>Spermatophyta</taxon>
        <taxon>Magnoliopsida</taxon>
        <taxon>eudicotyledons</taxon>
        <taxon>Gunneridae</taxon>
        <taxon>Pentapetalae</taxon>
        <taxon>asterids</taxon>
        <taxon>lamiids</taxon>
        <taxon>Solanales</taxon>
        <taxon>Solanaceae</taxon>
        <taxon>Solanoideae</taxon>
        <taxon>Solaneae</taxon>
        <taxon>Solanum</taxon>
    </lineage>
</organism>
<protein>
    <recommendedName>
        <fullName evidence="7">Reverse transcriptase RNase H-like domain-containing protein</fullName>
    </recommendedName>
</protein>
<evidence type="ECO:0000256" key="4">
    <source>
        <dbReference type="ARBA" id="ARBA00022759"/>
    </source>
</evidence>
<dbReference type="AlphaFoldDB" id="A0A9J5Y2H2"/>
<dbReference type="OrthoDB" id="10055717at2759"/>
<keyword evidence="4" id="KW-0255">Endonuclease</keyword>
<keyword evidence="2" id="KW-0548">Nucleotidyltransferase</keyword>
<evidence type="ECO:0000259" key="7">
    <source>
        <dbReference type="Pfam" id="PF17917"/>
    </source>
</evidence>
<dbReference type="GO" id="GO:0004519">
    <property type="term" value="F:endonuclease activity"/>
    <property type="evidence" value="ECO:0007669"/>
    <property type="project" value="UniProtKB-KW"/>
</dbReference>
<keyword evidence="1" id="KW-0808">Transferase</keyword>
<proteinExistence type="predicted"/>
<name>A0A9J5Y2H2_SOLCO</name>